<dbReference type="GO" id="GO:0032259">
    <property type="term" value="P:methylation"/>
    <property type="evidence" value="ECO:0007669"/>
    <property type="project" value="UniProtKB-KW"/>
</dbReference>
<name>A0A2A9ENE9_9MICO</name>
<sequence>MDERSLTKLLAPEGWALLSQLPPYSEEAALRISTGLHERGMDPDLVAAALTQSRLRARAVGKFGDFAAGMLFTPAGLEQATRLSVAAHHARRYADAGATLVADLGCGLGGDAMALSALGVPVLAVEADEATAALATVNLRFFPSATVRHADAMTLDLAAEGVDAVFADPARRTRGGRRVFDPGAYTPPLDAVLALRADVPALGMKVAPGIPYSFLPGDAHAQWVSVDGDVVEAGLWFGPLAPEGPGRSALVLAGDDAHVLTESEQVRGTPAGAPDAPARSAVVREVGEYLYEPDGAVIRAGLVARVAEDLDAGVVSEDIAYLTGDTLTPTPFARAYRVQDHFVFSLKRLRAYLRERDVGRVEIKKRGTAVEPEQLRRQLSLKGSAAATVVLTRLGGRQSVVVVERV</sequence>
<dbReference type="GO" id="GO:0008757">
    <property type="term" value="F:S-adenosylmethionine-dependent methyltransferase activity"/>
    <property type="evidence" value="ECO:0007669"/>
    <property type="project" value="InterPro"/>
</dbReference>
<dbReference type="Proteomes" id="UP000222106">
    <property type="component" value="Unassembled WGS sequence"/>
</dbReference>
<reference evidence="3 4" key="1">
    <citation type="submission" date="2017-10" db="EMBL/GenBank/DDBJ databases">
        <title>Sequencing the genomes of 1000 actinobacteria strains.</title>
        <authorList>
            <person name="Klenk H.-P."/>
        </authorList>
    </citation>
    <scope>NUCLEOTIDE SEQUENCE [LARGE SCALE GENOMIC DNA]</scope>
    <source>
        <strain evidence="3 4">DSM 21838</strain>
    </source>
</reference>
<dbReference type="SUPFAM" id="SSF53335">
    <property type="entry name" value="S-adenosyl-L-methionine-dependent methyltransferases"/>
    <property type="match status" value="1"/>
</dbReference>
<dbReference type="AlphaFoldDB" id="A0A2A9ENE9"/>
<dbReference type="Gene3D" id="3.40.50.150">
    <property type="entry name" value="Vaccinia Virus protein VP39"/>
    <property type="match status" value="1"/>
</dbReference>
<comment type="caution">
    <text evidence="3">The sequence shown here is derived from an EMBL/GenBank/DDBJ whole genome shotgun (WGS) entry which is preliminary data.</text>
</comment>
<dbReference type="InterPro" id="IPR041497">
    <property type="entry name" value="Thump-like"/>
</dbReference>
<feature type="domain" description="Methyltransferase type 11" evidence="1">
    <location>
        <begin position="103"/>
        <end position="167"/>
    </location>
</feature>
<dbReference type="InterPro" id="IPR029063">
    <property type="entry name" value="SAM-dependent_MTases_sf"/>
</dbReference>
<proteinExistence type="predicted"/>
<keyword evidence="4" id="KW-1185">Reference proteome</keyword>
<evidence type="ECO:0000313" key="4">
    <source>
        <dbReference type="Proteomes" id="UP000222106"/>
    </source>
</evidence>
<evidence type="ECO:0000259" key="2">
    <source>
        <dbReference type="Pfam" id="PF18096"/>
    </source>
</evidence>
<protein>
    <submittedName>
        <fullName evidence="3">Methyltransferase family protein</fullName>
    </submittedName>
</protein>
<evidence type="ECO:0000259" key="1">
    <source>
        <dbReference type="Pfam" id="PF08241"/>
    </source>
</evidence>
<dbReference type="InterPro" id="IPR013216">
    <property type="entry name" value="Methyltransf_11"/>
</dbReference>
<dbReference type="OrthoDB" id="9810570at2"/>
<keyword evidence="3" id="KW-0489">Methyltransferase</keyword>
<dbReference type="Pfam" id="PF08241">
    <property type="entry name" value="Methyltransf_11"/>
    <property type="match status" value="1"/>
</dbReference>
<evidence type="ECO:0000313" key="3">
    <source>
        <dbReference type="EMBL" id="PFG40494.1"/>
    </source>
</evidence>
<gene>
    <name evidence="3" type="ORF">ATJ97_3024</name>
</gene>
<dbReference type="RefSeq" id="WP_098484397.1">
    <property type="nucleotide sequence ID" value="NZ_PDJI01000004.1"/>
</dbReference>
<dbReference type="EMBL" id="PDJI01000004">
    <property type="protein sequence ID" value="PFG40494.1"/>
    <property type="molecule type" value="Genomic_DNA"/>
</dbReference>
<feature type="domain" description="THUMP-like" evidence="2">
    <location>
        <begin position="333"/>
        <end position="405"/>
    </location>
</feature>
<organism evidence="3 4">
    <name type="scientific">Georgenia soli</name>
    <dbReference type="NCBI Taxonomy" id="638953"/>
    <lineage>
        <taxon>Bacteria</taxon>
        <taxon>Bacillati</taxon>
        <taxon>Actinomycetota</taxon>
        <taxon>Actinomycetes</taxon>
        <taxon>Micrococcales</taxon>
        <taxon>Bogoriellaceae</taxon>
        <taxon>Georgenia</taxon>
    </lineage>
</organism>
<accession>A0A2A9ENE9</accession>
<keyword evidence="3" id="KW-0808">Transferase</keyword>
<dbReference type="Pfam" id="PF18096">
    <property type="entry name" value="Thump_like"/>
    <property type="match status" value="1"/>
</dbReference>
<dbReference type="CDD" id="cd02440">
    <property type="entry name" value="AdoMet_MTases"/>
    <property type="match status" value="1"/>
</dbReference>